<keyword evidence="2" id="KW-1185">Reference proteome</keyword>
<dbReference type="EMBL" id="JARBHB010000009">
    <property type="protein sequence ID" value="KAJ8875892.1"/>
    <property type="molecule type" value="Genomic_DNA"/>
</dbReference>
<organism evidence="1 2">
    <name type="scientific">Dryococelus australis</name>
    <dbReference type="NCBI Taxonomy" id="614101"/>
    <lineage>
        <taxon>Eukaryota</taxon>
        <taxon>Metazoa</taxon>
        <taxon>Ecdysozoa</taxon>
        <taxon>Arthropoda</taxon>
        <taxon>Hexapoda</taxon>
        <taxon>Insecta</taxon>
        <taxon>Pterygota</taxon>
        <taxon>Neoptera</taxon>
        <taxon>Polyneoptera</taxon>
        <taxon>Phasmatodea</taxon>
        <taxon>Verophasmatodea</taxon>
        <taxon>Anareolatae</taxon>
        <taxon>Phasmatidae</taxon>
        <taxon>Eurycanthinae</taxon>
        <taxon>Dryococelus</taxon>
    </lineage>
</organism>
<reference evidence="1 2" key="1">
    <citation type="submission" date="2023-02" db="EMBL/GenBank/DDBJ databases">
        <title>LHISI_Scaffold_Assembly.</title>
        <authorList>
            <person name="Stuart O.P."/>
            <person name="Cleave R."/>
            <person name="Magrath M.J.L."/>
            <person name="Mikheyev A.S."/>
        </authorList>
    </citation>
    <scope>NUCLEOTIDE SEQUENCE [LARGE SCALE GENOMIC DNA]</scope>
    <source>
        <strain evidence="1">Daus_M_001</strain>
        <tissue evidence="1">Leg muscle</tissue>
    </source>
</reference>
<evidence type="ECO:0008006" key="3">
    <source>
        <dbReference type="Google" id="ProtNLM"/>
    </source>
</evidence>
<accession>A0ABQ9GV41</accession>
<proteinExistence type="predicted"/>
<sequence length="82" mass="9293">MEQRRNARRGKRKFPEKKNPLTCNIVRLDSHLRKFGSASRQSCRTLPLAGGFSRGSTVSPALSFQRCSILASNHPDRLSRPR</sequence>
<dbReference type="Proteomes" id="UP001159363">
    <property type="component" value="Chromosome 8"/>
</dbReference>
<protein>
    <recommendedName>
        <fullName evidence="3">Ribosomal protein S14</fullName>
    </recommendedName>
</protein>
<evidence type="ECO:0000313" key="2">
    <source>
        <dbReference type="Proteomes" id="UP001159363"/>
    </source>
</evidence>
<comment type="caution">
    <text evidence="1">The sequence shown here is derived from an EMBL/GenBank/DDBJ whole genome shotgun (WGS) entry which is preliminary data.</text>
</comment>
<name>A0ABQ9GV41_9NEOP</name>
<gene>
    <name evidence="1" type="ORF">PR048_023799</name>
</gene>
<evidence type="ECO:0000313" key="1">
    <source>
        <dbReference type="EMBL" id="KAJ8875892.1"/>
    </source>
</evidence>